<dbReference type="SUPFAM" id="SSF51695">
    <property type="entry name" value="PLC-like phosphodiesterases"/>
    <property type="match status" value="1"/>
</dbReference>
<dbReference type="Gene3D" id="3.20.20.190">
    <property type="entry name" value="Phosphatidylinositol (PI) phosphodiesterase"/>
    <property type="match status" value="1"/>
</dbReference>
<dbReference type="PANTHER" id="PTHR46211">
    <property type="entry name" value="GLYCEROPHOSPHORYL DIESTER PHOSPHODIESTERASE"/>
    <property type="match status" value="1"/>
</dbReference>
<dbReference type="PANTHER" id="PTHR46211:SF8">
    <property type="entry name" value="PHOSPHODIESTERASE"/>
    <property type="match status" value="1"/>
</dbReference>
<feature type="domain" description="GP-PDE" evidence="1">
    <location>
        <begin position="29"/>
        <end position="260"/>
    </location>
</feature>
<dbReference type="RefSeq" id="WP_052233130.1">
    <property type="nucleotide sequence ID" value="NZ_JANKBY010000469.1"/>
</dbReference>
<evidence type="ECO:0000313" key="3">
    <source>
        <dbReference type="Proteomes" id="UP001140817"/>
    </source>
</evidence>
<dbReference type="GO" id="GO:0006629">
    <property type="term" value="P:lipid metabolic process"/>
    <property type="evidence" value="ECO:0007669"/>
    <property type="project" value="InterPro"/>
</dbReference>
<protein>
    <recommendedName>
        <fullName evidence="1">GP-PDE domain-containing protein</fullName>
    </recommendedName>
</protein>
<reference evidence="2" key="1">
    <citation type="submission" date="2022-07" db="EMBL/GenBank/DDBJ databases">
        <title>Enhanced cultured diversity of the mouse gut microbiota enables custom-made synthetic communities.</title>
        <authorList>
            <person name="Afrizal A."/>
        </authorList>
    </citation>
    <scope>NUCLEOTIDE SEQUENCE</scope>
    <source>
        <strain evidence="2">DSM 29186</strain>
    </source>
</reference>
<comment type="caution">
    <text evidence="2">The sequence shown here is derived from an EMBL/GenBank/DDBJ whole genome shotgun (WGS) entry which is preliminary data.</text>
</comment>
<dbReference type="GO" id="GO:0008081">
    <property type="term" value="F:phosphoric diester hydrolase activity"/>
    <property type="evidence" value="ECO:0007669"/>
    <property type="project" value="InterPro"/>
</dbReference>
<gene>
    <name evidence="2" type="ORF">NSA58_19375</name>
</gene>
<dbReference type="EMBL" id="JANKBY010000469">
    <property type="protein sequence ID" value="MCR1824946.1"/>
    <property type="molecule type" value="Genomic_DNA"/>
</dbReference>
<dbReference type="Pfam" id="PF03009">
    <property type="entry name" value="GDPD"/>
    <property type="match status" value="1"/>
</dbReference>
<accession>A0A9X2MJ98</accession>
<dbReference type="PROSITE" id="PS51704">
    <property type="entry name" value="GP_PDE"/>
    <property type="match status" value="1"/>
</dbReference>
<dbReference type="AlphaFoldDB" id="A0A9X2MJ98"/>
<keyword evidence="3" id="KW-1185">Reference proteome</keyword>
<evidence type="ECO:0000259" key="1">
    <source>
        <dbReference type="PROSITE" id="PS51704"/>
    </source>
</evidence>
<evidence type="ECO:0000313" key="2">
    <source>
        <dbReference type="EMBL" id="MCR1824946.1"/>
    </source>
</evidence>
<name>A0A9X2MJ98_9FIRM</name>
<dbReference type="InterPro" id="IPR017946">
    <property type="entry name" value="PLC-like_Pdiesterase_TIM-brl"/>
</dbReference>
<sequence length="262" mass="30527">MKKTIFIMFTIIIILSFNIINGYAVDNHILITAHRGSSLYYPENTLTSIAKAIEENADYVEVDVRLTKDNKVVLFHDNTLKRVNGRNQSIEDMTLEEVKKVDNGSYKNKKYDYENIPTLEEVFENFKGKIKFNIELKMNNKKGYELSKEVSKLIKEYSMSQDVVVSSFNKLTIEKFKKDNKDIKTGYIISNPIDNIEKLECDFISIKYNLLSKELVEKIHENNKEIHIWTINDEEDIRKIIKLGVENIITDDVNLVKYILLG</sequence>
<proteinExistence type="predicted"/>
<dbReference type="Proteomes" id="UP001140817">
    <property type="component" value="Unassembled WGS sequence"/>
</dbReference>
<organism evidence="2 3">
    <name type="scientific">Terrisporobacter muris</name>
    <dbReference type="NCBI Taxonomy" id="2963284"/>
    <lineage>
        <taxon>Bacteria</taxon>
        <taxon>Bacillati</taxon>
        <taxon>Bacillota</taxon>
        <taxon>Clostridia</taxon>
        <taxon>Peptostreptococcales</taxon>
        <taxon>Peptostreptococcaceae</taxon>
        <taxon>Terrisporobacter</taxon>
    </lineage>
</organism>
<dbReference type="InterPro" id="IPR030395">
    <property type="entry name" value="GP_PDE_dom"/>
</dbReference>